<evidence type="ECO:0000313" key="6">
    <source>
        <dbReference type="EMBL" id="SBV26026.1"/>
    </source>
</evidence>
<dbReference type="Proteomes" id="UP000199393">
    <property type="component" value="Chromosome I"/>
</dbReference>
<dbReference type="PANTHER" id="PTHR43077:SF10">
    <property type="entry name" value="TRANSPORT PERMEASE PROTEIN"/>
    <property type="match status" value="1"/>
</dbReference>
<evidence type="ECO:0000256" key="3">
    <source>
        <dbReference type="ARBA" id="ARBA00022989"/>
    </source>
</evidence>
<dbReference type="InterPro" id="IPR051328">
    <property type="entry name" value="T7SS_ABC-Transporter"/>
</dbReference>
<feature type="transmembrane region" description="Helical" evidence="5">
    <location>
        <begin position="213"/>
        <end position="235"/>
    </location>
</feature>
<evidence type="ECO:0000313" key="7">
    <source>
        <dbReference type="Proteomes" id="UP000199393"/>
    </source>
</evidence>
<feature type="transmembrane region" description="Helical" evidence="5">
    <location>
        <begin position="270"/>
        <end position="291"/>
    </location>
</feature>
<feature type="transmembrane region" description="Helical" evidence="5">
    <location>
        <begin position="334"/>
        <end position="352"/>
    </location>
</feature>
<protein>
    <submittedName>
        <fullName evidence="6">ABC-2 family transporter protein</fullName>
    </submittedName>
</protein>
<keyword evidence="3 5" id="KW-1133">Transmembrane helix</keyword>
<evidence type="ECO:0000256" key="1">
    <source>
        <dbReference type="ARBA" id="ARBA00004141"/>
    </source>
</evidence>
<dbReference type="PATRIC" id="fig|307121.4.peg.1545"/>
<dbReference type="EMBL" id="LT598496">
    <property type="protein sequence ID" value="SBV26026.1"/>
    <property type="molecule type" value="Genomic_DNA"/>
</dbReference>
<evidence type="ECO:0000256" key="2">
    <source>
        <dbReference type="ARBA" id="ARBA00022692"/>
    </source>
</evidence>
<dbReference type="GO" id="GO:0016020">
    <property type="term" value="C:membrane"/>
    <property type="evidence" value="ECO:0007669"/>
    <property type="project" value="UniProtKB-SubCell"/>
</dbReference>
<keyword evidence="7" id="KW-1185">Reference proteome</keyword>
<evidence type="ECO:0000256" key="5">
    <source>
        <dbReference type="SAM" id="Phobius"/>
    </source>
</evidence>
<gene>
    <name evidence="6" type="ORF">GA0070620_1508</name>
</gene>
<dbReference type="PANTHER" id="PTHR43077">
    <property type="entry name" value="TRANSPORT PERMEASE YVFS-RELATED"/>
    <property type="match status" value="1"/>
</dbReference>
<name>A0A1C3N0B3_9ACTN</name>
<accession>A0A1C3N0B3</accession>
<keyword evidence="2 5" id="KW-0812">Transmembrane</keyword>
<dbReference type="OrthoDB" id="3217869at2"/>
<dbReference type="RefSeq" id="WP_157741558.1">
    <property type="nucleotide sequence ID" value="NZ_JBHRWG010000003.1"/>
</dbReference>
<comment type="subcellular location">
    <subcellularLocation>
        <location evidence="1">Membrane</location>
        <topology evidence="1">Multi-pass membrane protein</topology>
    </subcellularLocation>
</comment>
<feature type="transmembrane region" description="Helical" evidence="5">
    <location>
        <begin position="241"/>
        <end position="263"/>
    </location>
</feature>
<feature type="transmembrane region" description="Helical" evidence="5">
    <location>
        <begin position="178"/>
        <end position="201"/>
    </location>
</feature>
<evidence type="ECO:0000256" key="4">
    <source>
        <dbReference type="ARBA" id="ARBA00023136"/>
    </source>
</evidence>
<sequence length="369" mass="38067">MEQPVPGPERPDAEREIASAVRPHREPSAAIPLRRAVVSAIAPLIVALIIGAGFMAAYVGALHDPRPKDVPVGVVRGDRAAADLLAAVRSQGRQLKAVGYDDRAAADRALSRRDVYAVLSGPSGTPALTLTTAGAAAPLATEVITRILTVASQRAQVPLTVTDAVPVAADDPRGVVPFYLATGLVIGGYFGGIALSLTLGTVPRTPTRAATRIGGLALHAVLLSAAGVLLVGPGLDIWDRHLVSLFGAGALLAFAAALFAAAVQSWLARLGTALIILLLVVLGNPGSGGIYPPEFLPDFFRGIHLWDIPGLGSDLIRSVIYFPPDAGRWPAVKLGIWCVASMIVLLAASVVLGRPRSRAARDGAGAGAR</sequence>
<keyword evidence="4 5" id="KW-0472">Membrane</keyword>
<dbReference type="AlphaFoldDB" id="A0A1C3N0B3"/>
<feature type="transmembrane region" description="Helical" evidence="5">
    <location>
        <begin position="36"/>
        <end position="59"/>
    </location>
</feature>
<reference evidence="7" key="1">
    <citation type="submission" date="2016-06" db="EMBL/GenBank/DDBJ databases">
        <authorList>
            <person name="Varghese N."/>
            <person name="Submissions Spin"/>
        </authorList>
    </citation>
    <scope>NUCLEOTIDE SEQUENCE [LARGE SCALE GENOMIC DNA]</scope>
    <source>
        <strain evidence="7">DSM 45344</strain>
    </source>
</reference>
<dbReference type="STRING" id="307121.GA0070620_1508"/>
<organism evidence="6 7">
    <name type="scientific">Micromonospora krabiensis</name>
    <dbReference type="NCBI Taxonomy" id="307121"/>
    <lineage>
        <taxon>Bacteria</taxon>
        <taxon>Bacillati</taxon>
        <taxon>Actinomycetota</taxon>
        <taxon>Actinomycetes</taxon>
        <taxon>Micromonosporales</taxon>
        <taxon>Micromonosporaceae</taxon>
        <taxon>Micromonospora</taxon>
    </lineage>
</organism>
<proteinExistence type="predicted"/>